<name>A0A448WB85_9PLAT</name>
<evidence type="ECO:0000313" key="2">
    <source>
        <dbReference type="EMBL" id="VEL07523.1"/>
    </source>
</evidence>
<reference evidence="2" key="1">
    <citation type="submission" date="2018-11" db="EMBL/GenBank/DDBJ databases">
        <authorList>
            <consortium name="Pathogen Informatics"/>
        </authorList>
    </citation>
    <scope>NUCLEOTIDE SEQUENCE</scope>
</reference>
<gene>
    <name evidence="2" type="ORF">PXEA_LOCUS963</name>
</gene>
<dbReference type="InterPro" id="IPR036259">
    <property type="entry name" value="MFS_trans_sf"/>
</dbReference>
<feature type="region of interest" description="Disordered" evidence="1">
    <location>
        <begin position="187"/>
        <end position="214"/>
    </location>
</feature>
<organism evidence="2 3">
    <name type="scientific">Protopolystoma xenopodis</name>
    <dbReference type="NCBI Taxonomy" id="117903"/>
    <lineage>
        <taxon>Eukaryota</taxon>
        <taxon>Metazoa</taxon>
        <taxon>Spiralia</taxon>
        <taxon>Lophotrochozoa</taxon>
        <taxon>Platyhelminthes</taxon>
        <taxon>Monogenea</taxon>
        <taxon>Polyopisthocotylea</taxon>
        <taxon>Polystomatidea</taxon>
        <taxon>Polystomatidae</taxon>
        <taxon>Protopolystoma</taxon>
    </lineage>
</organism>
<protein>
    <recommendedName>
        <fullName evidence="4">Major facilitator superfamily (MFS) profile domain-containing protein</fullName>
    </recommendedName>
</protein>
<sequence length="214" mass="22781">MSCIYFSIFAIVGRCFRRHLGVANGISVAGVSVGQMAFPGLITHLLETFSVRGGTLVMAGICLNMCLTGALMPRYIIDPDAEPGEGDASNPNKSKSESEGQKRPPHGMVLGPAENGDSVDPAESLAGWVNEAETEGTTEAPYFGDLPAHRSSLRLQTGSQRSSIHPQLTEMSMSGLIGGDLLMAEEARSDSRDGLHSIRRSREASCNVQTEGEE</sequence>
<dbReference type="SUPFAM" id="SSF103473">
    <property type="entry name" value="MFS general substrate transporter"/>
    <property type="match status" value="1"/>
</dbReference>
<dbReference type="InterPro" id="IPR050327">
    <property type="entry name" value="Proton-linked_MCT"/>
</dbReference>
<evidence type="ECO:0000256" key="1">
    <source>
        <dbReference type="SAM" id="MobiDB-lite"/>
    </source>
</evidence>
<feature type="compositionally biased region" description="Polar residues" evidence="1">
    <location>
        <begin position="204"/>
        <end position="214"/>
    </location>
</feature>
<evidence type="ECO:0008006" key="4">
    <source>
        <dbReference type="Google" id="ProtNLM"/>
    </source>
</evidence>
<feature type="compositionally biased region" description="Basic and acidic residues" evidence="1">
    <location>
        <begin position="187"/>
        <end position="203"/>
    </location>
</feature>
<accession>A0A448WB85</accession>
<comment type="caution">
    <text evidence="2">The sequence shown here is derived from an EMBL/GenBank/DDBJ whole genome shotgun (WGS) entry which is preliminary data.</text>
</comment>
<proteinExistence type="predicted"/>
<dbReference type="EMBL" id="CAAALY010001927">
    <property type="protein sequence ID" value="VEL07523.1"/>
    <property type="molecule type" value="Genomic_DNA"/>
</dbReference>
<dbReference type="OrthoDB" id="6509908at2759"/>
<dbReference type="Proteomes" id="UP000784294">
    <property type="component" value="Unassembled WGS sequence"/>
</dbReference>
<keyword evidence="3" id="KW-1185">Reference proteome</keyword>
<dbReference type="AlphaFoldDB" id="A0A448WB85"/>
<evidence type="ECO:0000313" key="3">
    <source>
        <dbReference type="Proteomes" id="UP000784294"/>
    </source>
</evidence>
<dbReference type="PANTHER" id="PTHR11360">
    <property type="entry name" value="MONOCARBOXYLATE TRANSPORTER"/>
    <property type="match status" value="1"/>
</dbReference>
<feature type="region of interest" description="Disordered" evidence="1">
    <location>
        <begin position="78"/>
        <end position="122"/>
    </location>
</feature>
<dbReference type="PANTHER" id="PTHR11360:SF284">
    <property type="entry name" value="EG:103B4.3 PROTEIN-RELATED"/>
    <property type="match status" value="1"/>
</dbReference>